<feature type="compositionally biased region" description="Polar residues" evidence="1">
    <location>
        <begin position="107"/>
        <end position="118"/>
    </location>
</feature>
<name>A0A6P8EK43_PUNGR</name>
<evidence type="ECO:0000313" key="4">
    <source>
        <dbReference type="RefSeq" id="XP_031407096.1"/>
    </source>
</evidence>
<feature type="region of interest" description="Disordered" evidence="1">
    <location>
        <begin position="107"/>
        <end position="135"/>
    </location>
</feature>
<proteinExistence type="predicted"/>
<evidence type="ECO:0000256" key="1">
    <source>
        <dbReference type="SAM" id="MobiDB-lite"/>
    </source>
</evidence>
<dbReference type="RefSeq" id="XP_031407096.1">
    <property type="nucleotide sequence ID" value="XM_031551236.1"/>
</dbReference>
<keyword evidence="2" id="KW-1185">Reference proteome</keyword>
<sequence length="188" mass="21105">MSKSPQLLHELRNQSISMGVEGSSCCKHLRGNKVMVGVSLVVLYGREVILHVYTLNELIMTNSLKCNKLRDSGLELLLHPPRNKVYMKKEGASSRVPVTRIGRRRSGTLTRQRSGRGTTKSRKPHENCRAGRGREGSRNLALRPLPLVAVALLFRETREREAGSSSGVWRFQNCLTFNMTLPFVHGLL</sequence>
<evidence type="ECO:0000313" key="3">
    <source>
        <dbReference type="RefSeq" id="XP_031407095.1"/>
    </source>
</evidence>
<dbReference type="Proteomes" id="UP000515151">
    <property type="component" value="Chromosome 7"/>
</dbReference>
<feature type="compositionally biased region" description="Basic and acidic residues" evidence="1">
    <location>
        <begin position="124"/>
        <end position="135"/>
    </location>
</feature>
<gene>
    <name evidence="3 4" type="primary">LOC116215504</name>
</gene>
<accession>A0A6P8EK43</accession>
<dbReference type="GeneID" id="116215504"/>
<reference evidence="3 4" key="2">
    <citation type="submission" date="2025-04" db="UniProtKB">
        <authorList>
            <consortium name="RefSeq"/>
        </authorList>
    </citation>
    <scope>IDENTIFICATION</scope>
    <source>
        <tissue evidence="3 4">Leaf</tissue>
    </source>
</reference>
<evidence type="ECO:0000313" key="2">
    <source>
        <dbReference type="Proteomes" id="UP000515151"/>
    </source>
</evidence>
<dbReference type="RefSeq" id="XP_031407095.1">
    <property type="nucleotide sequence ID" value="XM_031551235.1"/>
</dbReference>
<organism evidence="2 3">
    <name type="scientific">Punica granatum</name>
    <name type="common">Pomegranate</name>
    <dbReference type="NCBI Taxonomy" id="22663"/>
    <lineage>
        <taxon>Eukaryota</taxon>
        <taxon>Viridiplantae</taxon>
        <taxon>Streptophyta</taxon>
        <taxon>Embryophyta</taxon>
        <taxon>Tracheophyta</taxon>
        <taxon>Spermatophyta</taxon>
        <taxon>Magnoliopsida</taxon>
        <taxon>eudicotyledons</taxon>
        <taxon>Gunneridae</taxon>
        <taxon>Pentapetalae</taxon>
        <taxon>rosids</taxon>
        <taxon>malvids</taxon>
        <taxon>Myrtales</taxon>
        <taxon>Lythraceae</taxon>
        <taxon>Punica</taxon>
    </lineage>
</organism>
<protein>
    <submittedName>
        <fullName evidence="3 4">Uncharacterized protein LOC116215504</fullName>
    </submittedName>
</protein>
<reference evidence="2" key="1">
    <citation type="journal article" date="2020" name="Plant Biotechnol. J.">
        <title>The pomegranate (Punica granatum L.) draft genome dissects genetic divergence between soft- and hard-seeded cultivars.</title>
        <authorList>
            <person name="Luo X."/>
            <person name="Li H."/>
            <person name="Wu Z."/>
            <person name="Yao W."/>
            <person name="Zhao P."/>
            <person name="Cao D."/>
            <person name="Yu H."/>
            <person name="Li K."/>
            <person name="Poudel K."/>
            <person name="Zhao D."/>
            <person name="Zhang F."/>
            <person name="Xia X."/>
            <person name="Chen L."/>
            <person name="Wang Q."/>
            <person name="Jing D."/>
            <person name="Cao S."/>
        </authorList>
    </citation>
    <scope>NUCLEOTIDE SEQUENCE [LARGE SCALE GENOMIC DNA]</scope>
</reference>
<dbReference type="AlphaFoldDB" id="A0A6P8EK43"/>